<feature type="transmembrane region" description="Helical" evidence="1">
    <location>
        <begin position="40"/>
        <end position="67"/>
    </location>
</feature>
<keyword evidence="1" id="KW-0472">Membrane</keyword>
<keyword evidence="1" id="KW-1133">Transmembrane helix</keyword>
<dbReference type="AlphaFoldDB" id="A0A7G9RDS7"/>
<gene>
    <name evidence="2" type="ORF">H9L09_04895</name>
</gene>
<evidence type="ECO:0000256" key="1">
    <source>
        <dbReference type="SAM" id="Phobius"/>
    </source>
</evidence>
<dbReference type="Proteomes" id="UP000515947">
    <property type="component" value="Chromosome"/>
</dbReference>
<organism evidence="2 3">
    <name type="scientific">Nocardioides mesophilus</name>
    <dbReference type="NCBI Taxonomy" id="433659"/>
    <lineage>
        <taxon>Bacteria</taxon>
        <taxon>Bacillati</taxon>
        <taxon>Actinomycetota</taxon>
        <taxon>Actinomycetes</taxon>
        <taxon>Propionibacteriales</taxon>
        <taxon>Nocardioidaceae</taxon>
        <taxon>Nocardioides</taxon>
    </lineage>
</organism>
<accession>A0A7G9RDS7</accession>
<feature type="transmembrane region" description="Helical" evidence="1">
    <location>
        <begin position="12"/>
        <end position="34"/>
    </location>
</feature>
<evidence type="ECO:0000313" key="2">
    <source>
        <dbReference type="EMBL" id="QNN53752.1"/>
    </source>
</evidence>
<dbReference type="RefSeq" id="WP_187579596.1">
    <property type="nucleotide sequence ID" value="NZ_CP060713.1"/>
</dbReference>
<name>A0A7G9RDS7_9ACTN</name>
<evidence type="ECO:0000313" key="3">
    <source>
        <dbReference type="Proteomes" id="UP000515947"/>
    </source>
</evidence>
<proteinExistence type="predicted"/>
<protein>
    <submittedName>
        <fullName evidence="2">Uncharacterized protein</fullName>
    </submittedName>
</protein>
<dbReference type="EMBL" id="CP060713">
    <property type="protein sequence ID" value="QNN53752.1"/>
    <property type="molecule type" value="Genomic_DNA"/>
</dbReference>
<keyword evidence="3" id="KW-1185">Reference proteome</keyword>
<keyword evidence="1" id="KW-0812">Transmembrane</keyword>
<dbReference type="KEGG" id="nmes:H9L09_04895"/>
<sequence length="79" mass="8523">MDTNPLLPDPVEIVLLSTFVMGVVCTVMASRYAAKGEMRLSAALTVLVLNFVLVIGPLAAAVGMVVWRQQRRGGRQRPA</sequence>
<reference evidence="2 3" key="1">
    <citation type="submission" date="2020-08" db="EMBL/GenBank/DDBJ databases">
        <title>Genome sequence of Nocardioides mesophilus KACC 16243T.</title>
        <authorList>
            <person name="Hyun D.-W."/>
            <person name="Bae J.-W."/>
        </authorList>
    </citation>
    <scope>NUCLEOTIDE SEQUENCE [LARGE SCALE GENOMIC DNA]</scope>
    <source>
        <strain evidence="2 3">KACC 16243</strain>
    </source>
</reference>